<evidence type="ECO:0000313" key="2">
    <source>
        <dbReference type="EMBL" id="ELU13467.1"/>
    </source>
</evidence>
<evidence type="ECO:0000313" key="3">
    <source>
        <dbReference type="EnsemblMetazoa" id="CapteP216193"/>
    </source>
</evidence>
<dbReference type="EMBL" id="AMQN01005112">
    <property type="status" value="NOT_ANNOTATED_CDS"/>
    <property type="molecule type" value="Genomic_DNA"/>
</dbReference>
<dbReference type="Proteomes" id="UP000014760">
    <property type="component" value="Unassembled WGS sequence"/>
</dbReference>
<accession>R7V4S7</accession>
<keyword evidence="4" id="KW-1185">Reference proteome</keyword>
<reference evidence="4" key="1">
    <citation type="submission" date="2012-12" db="EMBL/GenBank/DDBJ databases">
        <authorList>
            <person name="Hellsten U."/>
            <person name="Grimwood J."/>
            <person name="Chapman J.A."/>
            <person name="Shapiro H."/>
            <person name="Aerts A."/>
            <person name="Otillar R.P."/>
            <person name="Terry A.Y."/>
            <person name="Boore J.L."/>
            <person name="Simakov O."/>
            <person name="Marletaz F."/>
            <person name="Cho S.-J."/>
            <person name="Edsinger-Gonzales E."/>
            <person name="Havlak P."/>
            <person name="Kuo D.-H."/>
            <person name="Larsson T."/>
            <person name="Lv J."/>
            <person name="Arendt D."/>
            <person name="Savage R."/>
            <person name="Osoegawa K."/>
            <person name="de Jong P."/>
            <person name="Lindberg D.R."/>
            <person name="Seaver E.C."/>
            <person name="Weisblat D.A."/>
            <person name="Putnam N.H."/>
            <person name="Grigoriev I.V."/>
            <person name="Rokhsar D.S."/>
        </authorList>
    </citation>
    <scope>NUCLEOTIDE SEQUENCE</scope>
    <source>
        <strain evidence="4">I ESC-2004</strain>
    </source>
</reference>
<reference evidence="2 4" key="2">
    <citation type="journal article" date="2013" name="Nature">
        <title>Insights into bilaterian evolution from three spiralian genomes.</title>
        <authorList>
            <person name="Simakov O."/>
            <person name="Marletaz F."/>
            <person name="Cho S.J."/>
            <person name="Edsinger-Gonzales E."/>
            <person name="Havlak P."/>
            <person name="Hellsten U."/>
            <person name="Kuo D.H."/>
            <person name="Larsson T."/>
            <person name="Lv J."/>
            <person name="Arendt D."/>
            <person name="Savage R."/>
            <person name="Osoegawa K."/>
            <person name="de Jong P."/>
            <person name="Grimwood J."/>
            <person name="Chapman J.A."/>
            <person name="Shapiro H."/>
            <person name="Aerts A."/>
            <person name="Otillar R.P."/>
            <person name="Terry A.Y."/>
            <person name="Boore J.L."/>
            <person name="Grigoriev I.V."/>
            <person name="Lindberg D.R."/>
            <person name="Seaver E.C."/>
            <person name="Weisblat D.A."/>
            <person name="Putnam N.H."/>
            <person name="Rokhsar D.S."/>
        </authorList>
    </citation>
    <scope>NUCLEOTIDE SEQUENCE</scope>
    <source>
        <strain evidence="2 4">I ESC-2004</strain>
    </source>
</reference>
<evidence type="ECO:0000313" key="4">
    <source>
        <dbReference type="Proteomes" id="UP000014760"/>
    </source>
</evidence>
<feature type="compositionally biased region" description="Basic and acidic residues" evidence="1">
    <location>
        <begin position="145"/>
        <end position="155"/>
    </location>
</feature>
<dbReference type="EnsemblMetazoa" id="CapteT216193">
    <property type="protein sequence ID" value="CapteP216193"/>
    <property type="gene ID" value="CapteG216193"/>
</dbReference>
<feature type="region of interest" description="Disordered" evidence="1">
    <location>
        <begin position="103"/>
        <end position="155"/>
    </location>
</feature>
<proteinExistence type="predicted"/>
<organism evidence="2">
    <name type="scientific">Capitella teleta</name>
    <name type="common">Polychaete worm</name>
    <dbReference type="NCBI Taxonomy" id="283909"/>
    <lineage>
        <taxon>Eukaryota</taxon>
        <taxon>Metazoa</taxon>
        <taxon>Spiralia</taxon>
        <taxon>Lophotrochozoa</taxon>
        <taxon>Annelida</taxon>
        <taxon>Polychaeta</taxon>
        <taxon>Sedentaria</taxon>
        <taxon>Scolecida</taxon>
        <taxon>Capitellidae</taxon>
        <taxon>Capitella</taxon>
    </lineage>
</organism>
<gene>
    <name evidence="2" type="ORF">CAPTEDRAFT_216193</name>
</gene>
<dbReference type="HOGENOM" id="CLU_111716_0_0_1"/>
<dbReference type="OMA" id="KGAWATK"/>
<dbReference type="OrthoDB" id="444601at2759"/>
<dbReference type="AlphaFoldDB" id="R7V4S7"/>
<sequence>MGRHLNEPLFAHPSVLNKDDCDADVDVEAKLKSRELQEANFNRQCRSLTELPVGTPVRIQDQANKDWDTKAVVTDHVGPRSYQLKTDDGSLLRRNRLHIKASAECDAPAEADAQSAIDPPAIDQPLQPSATAVDPPPPPRRSTRVTREPQRLEYL</sequence>
<dbReference type="PANTHER" id="PTHR33244">
    <property type="entry name" value="INTEGRASE CATALYTIC DOMAIN-CONTAINING PROTEIN-RELATED"/>
    <property type="match status" value="1"/>
</dbReference>
<name>R7V4S7_CAPTE</name>
<reference evidence="3" key="3">
    <citation type="submission" date="2015-06" db="UniProtKB">
        <authorList>
            <consortium name="EnsemblMetazoa"/>
        </authorList>
    </citation>
    <scope>IDENTIFICATION</scope>
</reference>
<dbReference type="EMBL" id="KB295185">
    <property type="protein sequence ID" value="ELU13467.1"/>
    <property type="molecule type" value="Genomic_DNA"/>
</dbReference>
<dbReference type="PANTHER" id="PTHR33244:SF3">
    <property type="entry name" value="PEPTIDASE A2 DOMAIN-CONTAINING PROTEIN"/>
    <property type="match status" value="1"/>
</dbReference>
<evidence type="ECO:0000256" key="1">
    <source>
        <dbReference type="SAM" id="MobiDB-lite"/>
    </source>
</evidence>
<protein>
    <submittedName>
        <fullName evidence="2 3">Uncharacterized protein</fullName>
    </submittedName>
</protein>